<protein>
    <submittedName>
        <fullName evidence="5">Transposase</fullName>
    </submittedName>
</protein>
<keyword evidence="2" id="KW-0479">Metal-binding</keyword>
<reference evidence="5 6" key="1">
    <citation type="submission" date="2020-06" db="EMBL/GenBank/DDBJ databases">
        <title>The genome sequence of Candidatus Regiella insecticola strain Tut.</title>
        <authorList>
            <person name="Nikoh N."/>
            <person name="Tsuchida T."/>
            <person name="Koga R."/>
            <person name="Oshima K."/>
            <person name="Hattori M."/>
            <person name="Fukatsu T."/>
        </authorList>
    </citation>
    <scope>NUCLEOTIDE SEQUENCE [LARGE SCALE GENOMIC DNA]</scope>
    <source>
        <strain evidence="5 6">Tut</strain>
    </source>
</reference>
<evidence type="ECO:0000256" key="1">
    <source>
        <dbReference type="ARBA" id="ARBA00001968"/>
    </source>
</evidence>
<dbReference type="Proteomes" id="UP000504714">
    <property type="component" value="Unassembled WGS sequence"/>
</dbReference>
<evidence type="ECO:0000259" key="4">
    <source>
        <dbReference type="Pfam" id="PF13359"/>
    </source>
</evidence>
<feature type="region of interest" description="Disordered" evidence="3">
    <location>
        <begin position="149"/>
        <end position="170"/>
    </location>
</feature>
<comment type="caution">
    <text evidence="5">The sequence shown here is derived from an EMBL/GenBank/DDBJ whole genome shotgun (WGS) entry which is preliminary data.</text>
</comment>
<dbReference type="EMBL" id="BLXO01000001">
    <property type="protein sequence ID" value="GFN45063.1"/>
    <property type="molecule type" value="Genomic_DNA"/>
</dbReference>
<organism evidence="5 6">
    <name type="scientific">Candidatus Regiella insecticola</name>
    <dbReference type="NCBI Taxonomy" id="138073"/>
    <lineage>
        <taxon>Bacteria</taxon>
        <taxon>Pseudomonadati</taxon>
        <taxon>Pseudomonadota</taxon>
        <taxon>Gammaproteobacteria</taxon>
        <taxon>Enterobacterales</taxon>
        <taxon>Enterobacteriaceae</taxon>
        <taxon>aphid secondary symbionts</taxon>
        <taxon>Candidatus Regiella</taxon>
    </lineage>
</organism>
<name>A0A6L2ZJP3_9ENTR</name>
<dbReference type="AlphaFoldDB" id="A0A6L2ZJP3"/>
<dbReference type="InterPro" id="IPR027806">
    <property type="entry name" value="HARBI1_dom"/>
</dbReference>
<feature type="compositionally biased region" description="Basic residues" evidence="3">
    <location>
        <begin position="150"/>
        <end position="160"/>
    </location>
</feature>
<accession>A0A6L2ZJP3</accession>
<feature type="domain" description="DDE Tnp4" evidence="4">
    <location>
        <begin position="77"/>
        <end position="217"/>
    </location>
</feature>
<comment type="cofactor">
    <cofactor evidence="1">
        <name>a divalent metal cation</name>
        <dbReference type="ChEBI" id="CHEBI:60240"/>
    </cofactor>
</comment>
<evidence type="ECO:0000256" key="2">
    <source>
        <dbReference type="ARBA" id="ARBA00022723"/>
    </source>
</evidence>
<gene>
    <name evidence="5" type="ORF">RINTU1_00420</name>
</gene>
<dbReference type="RefSeq" id="WP_176487007.1">
    <property type="nucleotide sequence ID" value="NZ_BLXO01000001.1"/>
</dbReference>
<evidence type="ECO:0000256" key="3">
    <source>
        <dbReference type="SAM" id="MobiDB-lite"/>
    </source>
</evidence>
<dbReference type="Pfam" id="PF13359">
    <property type="entry name" value="DDE_Tnp_4"/>
    <property type="match status" value="1"/>
</dbReference>
<evidence type="ECO:0000313" key="5">
    <source>
        <dbReference type="EMBL" id="GFN45063.1"/>
    </source>
</evidence>
<dbReference type="GO" id="GO:0046872">
    <property type="term" value="F:metal ion binding"/>
    <property type="evidence" value="ECO:0007669"/>
    <property type="project" value="UniProtKB-KW"/>
</dbReference>
<evidence type="ECO:0000313" key="6">
    <source>
        <dbReference type="Proteomes" id="UP000504714"/>
    </source>
</evidence>
<proteinExistence type="predicted"/>
<sequence>MLNKDRLLRDNRLCKALVGLSLEELKTLSAHFSSCYLTYRKNNRGAHQRKMGAGQKGFLPTPLDKLVFILLYLKCYNTRRRNKMYSGKKRQTTGKVVMMTDETRRVGFLSLSKNGRRHDKRLLDKADIVRHITSTVTVWADTGFQGINKQHPKLPKKATRKTPLSPEQKKENKLISGIRITVEHAIAGIKRLGCMTQSLRNRRPFIDDTFILLSAGLWNFHLRRD</sequence>